<evidence type="ECO:0000313" key="8">
    <source>
        <dbReference type="EMBL" id="RKD91454.1"/>
    </source>
</evidence>
<dbReference type="OrthoDB" id="9768846at2"/>
<dbReference type="GO" id="GO:0005886">
    <property type="term" value="C:plasma membrane"/>
    <property type="evidence" value="ECO:0007669"/>
    <property type="project" value="UniProtKB-SubCell"/>
</dbReference>
<sequence>MKEELFVSGRDIPNIDPYLNIWHWQIPLYLFLGGLAAGILFFAGFYTVRGKADKMQATVKWAPLLAPIALVLGLGALFWDLKHKLFFWQLYTTVRLDSPMSWGAWTLMIITPISLIWVASYMKEMFPWWDWKFDFLNKAEAWVIKNRVGIAWVMMVYAVILGVYTGILLSAFNARPLWNTSILGPLFLVSGFSTGLAATILLSKDPKERKRLSQIDLIFIVIELFLIVHLFMGFLAGSQTAIEAAHLFLGGPFTVTFWVFVVMLGLVFPAVLETLELLGFHVPKWLPAVLILFGGLMFRFIMVEAGQITRYLY</sequence>
<feature type="transmembrane region" description="Helical" evidence="7">
    <location>
        <begin position="60"/>
        <end position="79"/>
    </location>
</feature>
<keyword evidence="9" id="KW-1185">Reference proteome</keyword>
<feature type="transmembrane region" description="Helical" evidence="7">
    <location>
        <begin position="257"/>
        <end position="278"/>
    </location>
</feature>
<gene>
    <name evidence="8" type="ORF">BC643_1809</name>
</gene>
<dbReference type="RefSeq" id="WP_120272754.1">
    <property type="nucleotide sequence ID" value="NZ_RAPN01000001.1"/>
</dbReference>
<feature type="transmembrane region" description="Helical" evidence="7">
    <location>
        <begin position="26"/>
        <end position="48"/>
    </location>
</feature>
<evidence type="ECO:0000256" key="4">
    <source>
        <dbReference type="ARBA" id="ARBA00022692"/>
    </source>
</evidence>
<comment type="subcellular location">
    <subcellularLocation>
        <location evidence="1">Cell membrane</location>
        <topology evidence="1">Multi-pass membrane protein</topology>
    </subcellularLocation>
</comment>
<dbReference type="InterPro" id="IPR005614">
    <property type="entry name" value="NrfD-like"/>
</dbReference>
<dbReference type="PANTHER" id="PTHR34856">
    <property type="entry name" value="PROTEIN NRFD"/>
    <property type="match status" value="1"/>
</dbReference>
<dbReference type="Gene3D" id="1.20.1630.10">
    <property type="entry name" value="Formate dehydrogenase/DMSO reductase domain"/>
    <property type="match status" value="1"/>
</dbReference>
<evidence type="ECO:0000256" key="1">
    <source>
        <dbReference type="ARBA" id="ARBA00004651"/>
    </source>
</evidence>
<evidence type="ECO:0000313" key="9">
    <source>
        <dbReference type="Proteomes" id="UP000283387"/>
    </source>
</evidence>
<dbReference type="InterPro" id="IPR052049">
    <property type="entry name" value="Electron_transfer_protein"/>
</dbReference>
<comment type="similarity">
    <text evidence="2">Belongs to the NrfD family.</text>
</comment>
<dbReference type="AlphaFoldDB" id="A0A419W7L3"/>
<dbReference type="EMBL" id="RAPN01000001">
    <property type="protein sequence ID" value="RKD91454.1"/>
    <property type="molecule type" value="Genomic_DNA"/>
</dbReference>
<evidence type="ECO:0000256" key="5">
    <source>
        <dbReference type="ARBA" id="ARBA00022989"/>
    </source>
</evidence>
<reference evidence="8 9" key="1">
    <citation type="submission" date="2018-09" db="EMBL/GenBank/DDBJ databases">
        <title>Genomic Encyclopedia of Archaeal and Bacterial Type Strains, Phase II (KMG-II): from individual species to whole genera.</title>
        <authorList>
            <person name="Goeker M."/>
        </authorList>
    </citation>
    <scope>NUCLEOTIDE SEQUENCE [LARGE SCALE GENOMIC DNA]</scope>
    <source>
        <strain evidence="8 9">DSM 27148</strain>
    </source>
</reference>
<keyword evidence="6 7" id="KW-0472">Membrane</keyword>
<keyword evidence="4 7" id="KW-0812">Transmembrane</keyword>
<dbReference type="PANTHER" id="PTHR34856:SF2">
    <property type="entry name" value="PROTEIN NRFD"/>
    <property type="match status" value="1"/>
</dbReference>
<evidence type="ECO:0000256" key="3">
    <source>
        <dbReference type="ARBA" id="ARBA00022475"/>
    </source>
</evidence>
<feature type="transmembrane region" description="Helical" evidence="7">
    <location>
        <begin position="285"/>
        <end position="303"/>
    </location>
</feature>
<proteinExistence type="inferred from homology"/>
<dbReference type="Pfam" id="PF03916">
    <property type="entry name" value="NrfD"/>
    <property type="match status" value="1"/>
</dbReference>
<keyword evidence="5 7" id="KW-1133">Transmembrane helix</keyword>
<comment type="caution">
    <text evidence="8">The sequence shown here is derived from an EMBL/GenBank/DDBJ whole genome shotgun (WGS) entry which is preliminary data.</text>
</comment>
<evidence type="ECO:0000256" key="2">
    <source>
        <dbReference type="ARBA" id="ARBA00008929"/>
    </source>
</evidence>
<dbReference type="Proteomes" id="UP000283387">
    <property type="component" value="Unassembled WGS sequence"/>
</dbReference>
<evidence type="ECO:0000256" key="6">
    <source>
        <dbReference type="ARBA" id="ARBA00023136"/>
    </source>
</evidence>
<name>A0A419W7L3_9BACT</name>
<protein>
    <submittedName>
        <fullName evidence="8">Formate-dependent nitrite reductase membrane component NrfD</fullName>
    </submittedName>
</protein>
<organism evidence="8 9">
    <name type="scientific">Mangrovibacterium diazotrophicum</name>
    <dbReference type="NCBI Taxonomy" id="1261403"/>
    <lineage>
        <taxon>Bacteria</taxon>
        <taxon>Pseudomonadati</taxon>
        <taxon>Bacteroidota</taxon>
        <taxon>Bacteroidia</taxon>
        <taxon>Marinilabiliales</taxon>
        <taxon>Prolixibacteraceae</taxon>
        <taxon>Mangrovibacterium</taxon>
    </lineage>
</organism>
<evidence type="ECO:0000256" key="7">
    <source>
        <dbReference type="SAM" id="Phobius"/>
    </source>
</evidence>
<accession>A0A419W7L3</accession>
<keyword evidence="3" id="KW-1003">Cell membrane</keyword>
<feature type="transmembrane region" description="Helical" evidence="7">
    <location>
        <begin position="99"/>
        <end position="119"/>
    </location>
</feature>
<feature type="transmembrane region" description="Helical" evidence="7">
    <location>
        <begin position="148"/>
        <end position="170"/>
    </location>
</feature>
<feature type="transmembrane region" description="Helical" evidence="7">
    <location>
        <begin position="182"/>
        <end position="203"/>
    </location>
</feature>
<feature type="transmembrane region" description="Helical" evidence="7">
    <location>
        <begin position="215"/>
        <end position="237"/>
    </location>
</feature>